<dbReference type="PANTHER" id="PTHR44196">
    <property type="entry name" value="DEHYDROGENASE/REDUCTASE SDR FAMILY MEMBER 7B"/>
    <property type="match status" value="1"/>
</dbReference>
<proteinExistence type="inferred from homology"/>
<dbReference type="GO" id="GO:0019290">
    <property type="term" value="P:siderophore biosynthetic process"/>
    <property type="evidence" value="ECO:0007669"/>
    <property type="project" value="InterPro"/>
</dbReference>
<dbReference type="AlphaFoldDB" id="A0A4Y8KYK4"/>
<dbReference type="InterPro" id="IPR002347">
    <property type="entry name" value="SDR_fam"/>
</dbReference>
<dbReference type="PRINTS" id="PR01397">
    <property type="entry name" value="DHBDHDRGNASE"/>
</dbReference>
<dbReference type="RefSeq" id="WP_134171846.1">
    <property type="nucleotide sequence ID" value="NZ_SODI01000001.1"/>
</dbReference>
<evidence type="ECO:0000313" key="6">
    <source>
        <dbReference type="Proteomes" id="UP000298218"/>
    </source>
</evidence>
<accession>A0A4Y8KYK4</accession>
<gene>
    <name evidence="5" type="ORF">E3T53_00920</name>
</gene>
<evidence type="ECO:0000256" key="1">
    <source>
        <dbReference type="ARBA" id="ARBA00006484"/>
    </source>
</evidence>
<dbReference type="InterPro" id="IPR036291">
    <property type="entry name" value="NAD(P)-bd_dom_sf"/>
</dbReference>
<dbReference type="SUPFAM" id="SSF51735">
    <property type="entry name" value="NAD(P)-binding Rossmann-fold domains"/>
    <property type="match status" value="1"/>
</dbReference>
<dbReference type="PRINTS" id="PR00080">
    <property type="entry name" value="SDRFAMILY"/>
</dbReference>
<evidence type="ECO:0000256" key="3">
    <source>
        <dbReference type="RuleBase" id="RU000363"/>
    </source>
</evidence>
<reference evidence="5 6" key="1">
    <citation type="submission" date="2019-03" db="EMBL/GenBank/DDBJ databases">
        <title>Genomics of glacier-inhabiting Cryobacterium strains.</title>
        <authorList>
            <person name="Liu Q."/>
            <person name="Xin Y.-H."/>
        </authorList>
    </citation>
    <scope>NUCLEOTIDE SEQUENCE [LARGE SCALE GENOMIC DNA]</scope>
    <source>
        <strain evidence="5 6">CGMCC 1.4292</strain>
    </source>
</reference>
<keyword evidence="2" id="KW-0560">Oxidoreductase</keyword>
<dbReference type="Gene3D" id="3.40.50.720">
    <property type="entry name" value="NAD(P)-binding Rossmann-like Domain"/>
    <property type="match status" value="1"/>
</dbReference>
<comment type="similarity">
    <text evidence="1 3">Belongs to the short-chain dehydrogenases/reductases (SDR) family.</text>
</comment>
<dbReference type="InterPro" id="IPR057326">
    <property type="entry name" value="KR_dom"/>
</dbReference>
<evidence type="ECO:0000256" key="2">
    <source>
        <dbReference type="ARBA" id="ARBA00023002"/>
    </source>
</evidence>
<feature type="domain" description="Ketoreductase" evidence="4">
    <location>
        <begin position="7"/>
        <end position="185"/>
    </location>
</feature>
<evidence type="ECO:0000313" key="5">
    <source>
        <dbReference type="EMBL" id="TFD82461.1"/>
    </source>
</evidence>
<comment type="caution">
    <text evidence="5">The sequence shown here is derived from an EMBL/GenBank/DDBJ whole genome shotgun (WGS) entry which is preliminary data.</text>
</comment>
<sequence>MTSLAGSSILVVGATGGLGSAIARILADEGALLTLHGRSEEKMHALAVPGTFVYSDLLDAGSGNGLVAAALDAHGRLDGVINAAGVVAFGPAADMSDESMDILFAVNALGPMRLLRAARPALLKSAAAKRDPFFLTLSGIVSESPTANMAAYSASKAALAAFGQAAGRELRRDGIRLIDARPGHTETGLATRPIAGAAPRMPAGFDPADVARRIVDAIVAGERDLPSGAFSPQHAA</sequence>
<evidence type="ECO:0000259" key="4">
    <source>
        <dbReference type="SMART" id="SM00822"/>
    </source>
</evidence>
<dbReference type="CDD" id="cd05233">
    <property type="entry name" value="SDR_c"/>
    <property type="match status" value="1"/>
</dbReference>
<protein>
    <submittedName>
        <fullName evidence="5">SDR family oxidoreductase</fullName>
    </submittedName>
</protein>
<dbReference type="OrthoDB" id="3784334at2"/>
<dbReference type="InterPro" id="IPR003560">
    <property type="entry name" value="DHB_DH"/>
</dbReference>
<dbReference type="EMBL" id="SOHQ01000001">
    <property type="protein sequence ID" value="TFD82461.1"/>
    <property type="molecule type" value="Genomic_DNA"/>
</dbReference>
<dbReference type="Pfam" id="PF00106">
    <property type="entry name" value="adh_short"/>
    <property type="match status" value="1"/>
</dbReference>
<dbReference type="GO" id="GO:0016020">
    <property type="term" value="C:membrane"/>
    <property type="evidence" value="ECO:0007669"/>
    <property type="project" value="TreeGrafter"/>
</dbReference>
<dbReference type="PANTHER" id="PTHR44196:SF1">
    <property type="entry name" value="DEHYDROGENASE_REDUCTASE SDR FAMILY MEMBER 7B"/>
    <property type="match status" value="1"/>
</dbReference>
<organism evidence="5 6">
    <name type="scientific">Cryobacterium psychrophilum</name>
    <dbReference type="NCBI Taxonomy" id="41988"/>
    <lineage>
        <taxon>Bacteria</taxon>
        <taxon>Bacillati</taxon>
        <taxon>Actinomycetota</taxon>
        <taxon>Actinomycetes</taxon>
        <taxon>Micrococcales</taxon>
        <taxon>Microbacteriaceae</taxon>
        <taxon>Cryobacterium</taxon>
    </lineage>
</organism>
<keyword evidence="6" id="KW-1185">Reference proteome</keyword>
<dbReference type="SMART" id="SM00822">
    <property type="entry name" value="PKS_KR"/>
    <property type="match status" value="1"/>
</dbReference>
<dbReference type="GO" id="GO:0008667">
    <property type="term" value="F:2,3-dihydro-2,3-dihydroxybenzoate dehydrogenase activity"/>
    <property type="evidence" value="ECO:0007669"/>
    <property type="project" value="InterPro"/>
</dbReference>
<dbReference type="Proteomes" id="UP000298218">
    <property type="component" value="Unassembled WGS sequence"/>
</dbReference>
<name>A0A4Y8KYK4_9MICO</name>